<feature type="compositionally biased region" description="Polar residues" evidence="9">
    <location>
        <begin position="365"/>
        <end position="375"/>
    </location>
</feature>
<dbReference type="Proteomes" id="UP000770717">
    <property type="component" value="Unassembled WGS sequence"/>
</dbReference>
<dbReference type="OrthoDB" id="10014838at2759"/>
<evidence type="ECO:0000256" key="7">
    <source>
        <dbReference type="PROSITE-ProRule" id="PRU00175"/>
    </source>
</evidence>
<dbReference type="Pfam" id="PF13920">
    <property type="entry name" value="zf-C3HC4_3"/>
    <property type="match status" value="1"/>
</dbReference>
<evidence type="ECO:0000256" key="1">
    <source>
        <dbReference type="ARBA" id="ARBA00000900"/>
    </source>
</evidence>
<sequence length="510" mass="54939">MGALTSRQHAGVEEVDMPSNSVYRYPPKSGSYFASHFIMGGEKFESSHPEGYLFGENSDLNFLGSRPVTFPYAAPSPQEPVKTLRSLINIRKDTLQVYPMVVHAVVEEGDVYLPRPYIHVFIVFLQHADGSFCVDGVSYLLQEIYGIENKYNSHDSKVTEDEVSDNSAECVVCLSDVRDTLILPCRHLCLCNTCADTLRYQASNCPICRLPFRALLQIRAMRKLPGPHSPAGFSPIIAAPSSDSEEHTSAEHVPPGYEVVSLLEALNGPLTPSPSAPPLRALGESRRQGIRTPRKKTPQLAEESGATPESENLTLSSSGAIDQSSCTGTPLSSTITSPEDPLSSSLAQSVMSMASSHSQQSQLSTDTVSSMSGSYTAGVMEEEEGGITPSPPVAPSGSPSEEGELSPEGHFVTVSADEMDAEGNVTEEEFASPEEDDGQRTGRECDNNNAAPVTLRDALDNVRGSEGCLADACYPGTPSHRRRHPYHTSDTCISLQEVGDRQGRLGAQDV</sequence>
<evidence type="ECO:0000256" key="9">
    <source>
        <dbReference type="SAM" id="MobiDB-lite"/>
    </source>
</evidence>
<keyword evidence="4 7" id="KW-0863">Zinc-finger</keyword>
<dbReference type="PROSITE" id="PS50089">
    <property type="entry name" value="ZF_RING_2"/>
    <property type="match status" value="1"/>
</dbReference>
<dbReference type="Gene3D" id="3.30.40.10">
    <property type="entry name" value="Zinc/RING finger domain, C3HC4 (zinc finger)"/>
    <property type="match status" value="1"/>
</dbReference>
<comment type="caution">
    <text evidence="11">The sequence shown here is derived from an EMBL/GenBank/DDBJ whole genome shotgun (WGS) entry which is preliminary data.</text>
</comment>
<comment type="catalytic activity">
    <reaction evidence="1 8">
        <text>S-ubiquitinyl-[E2 ubiquitin-conjugating enzyme]-L-cysteine + [acceptor protein]-L-lysine = [E2 ubiquitin-conjugating enzyme]-L-cysteine + N(6)-ubiquitinyl-[acceptor protein]-L-lysine.</text>
        <dbReference type="EC" id="2.3.2.27"/>
    </reaction>
</comment>
<feature type="compositionally biased region" description="Basic residues" evidence="9">
    <location>
        <begin position="288"/>
        <end position="297"/>
    </location>
</feature>
<dbReference type="GO" id="GO:0005737">
    <property type="term" value="C:cytoplasm"/>
    <property type="evidence" value="ECO:0007669"/>
    <property type="project" value="UniProtKB-SubCell"/>
</dbReference>
<dbReference type="FunFam" id="3.30.40.10:FF:000013">
    <property type="entry name" value="E3 ubiquitin-protein ligase MGRN1 isoform 1"/>
    <property type="match status" value="1"/>
</dbReference>
<accession>A0A8J6JZW2</accession>
<keyword evidence="2 8" id="KW-0808">Transferase</keyword>
<dbReference type="PANTHER" id="PTHR22996:SF1">
    <property type="entry name" value="E3 UBIQUITIN LIGASE RNF157"/>
    <property type="match status" value="1"/>
</dbReference>
<feature type="domain" description="RING-type" evidence="10">
    <location>
        <begin position="170"/>
        <end position="209"/>
    </location>
</feature>
<dbReference type="GO" id="GO:0008270">
    <property type="term" value="F:zinc ion binding"/>
    <property type="evidence" value="ECO:0007669"/>
    <property type="project" value="UniProtKB-KW"/>
</dbReference>
<reference evidence="11" key="1">
    <citation type="thesis" date="2020" institute="ProQuest LLC" country="789 East Eisenhower Parkway, Ann Arbor, MI, USA">
        <title>Comparative Genomics and Chromosome Evolution.</title>
        <authorList>
            <person name="Mudd A.B."/>
        </authorList>
    </citation>
    <scope>NUCLEOTIDE SEQUENCE</scope>
    <source>
        <strain evidence="11">HN-11 Male</strain>
        <tissue evidence="11">Kidney and liver</tissue>
    </source>
</reference>
<dbReference type="EC" id="2.3.2.27" evidence="8"/>
<dbReference type="PANTHER" id="PTHR22996">
    <property type="entry name" value="MAHOGUNIN"/>
    <property type="match status" value="1"/>
</dbReference>
<feature type="region of interest" description="Disordered" evidence="9">
    <location>
        <begin position="232"/>
        <end position="252"/>
    </location>
</feature>
<evidence type="ECO:0000256" key="5">
    <source>
        <dbReference type="ARBA" id="ARBA00022786"/>
    </source>
</evidence>
<keyword evidence="6 8" id="KW-0862">Zinc</keyword>
<dbReference type="AlphaFoldDB" id="A0A8J6JZW2"/>
<name>A0A8J6JZW2_ELECQ</name>
<evidence type="ECO:0000256" key="4">
    <source>
        <dbReference type="ARBA" id="ARBA00022771"/>
    </source>
</evidence>
<keyword evidence="3 8" id="KW-0479">Metal-binding</keyword>
<keyword evidence="5 8" id="KW-0833">Ubl conjugation pathway</keyword>
<evidence type="ECO:0000256" key="6">
    <source>
        <dbReference type="ARBA" id="ARBA00022833"/>
    </source>
</evidence>
<feature type="compositionally biased region" description="Polar residues" evidence="9">
    <location>
        <begin position="307"/>
        <end position="346"/>
    </location>
</feature>
<evidence type="ECO:0000256" key="8">
    <source>
        <dbReference type="RuleBase" id="RU369081"/>
    </source>
</evidence>
<feature type="compositionally biased region" description="Acidic residues" evidence="9">
    <location>
        <begin position="417"/>
        <end position="437"/>
    </location>
</feature>
<gene>
    <name evidence="11" type="ORF">GDO78_004148</name>
</gene>
<evidence type="ECO:0000259" key="10">
    <source>
        <dbReference type="PROSITE" id="PS50089"/>
    </source>
</evidence>
<dbReference type="InterPro" id="IPR001841">
    <property type="entry name" value="Znf_RING"/>
</dbReference>
<comment type="subcellular location">
    <subcellularLocation>
        <location evidence="8">Cytoplasm</location>
    </subcellularLocation>
</comment>
<keyword evidence="12" id="KW-1185">Reference proteome</keyword>
<evidence type="ECO:0000256" key="3">
    <source>
        <dbReference type="ARBA" id="ARBA00022723"/>
    </source>
</evidence>
<organism evidence="11 12">
    <name type="scientific">Eleutherodactylus coqui</name>
    <name type="common">Puerto Rican coqui</name>
    <dbReference type="NCBI Taxonomy" id="57060"/>
    <lineage>
        <taxon>Eukaryota</taxon>
        <taxon>Metazoa</taxon>
        <taxon>Chordata</taxon>
        <taxon>Craniata</taxon>
        <taxon>Vertebrata</taxon>
        <taxon>Euteleostomi</taxon>
        <taxon>Amphibia</taxon>
        <taxon>Batrachia</taxon>
        <taxon>Anura</taxon>
        <taxon>Neobatrachia</taxon>
        <taxon>Hyloidea</taxon>
        <taxon>Eleutherodactylidae</taxon>
        <taxon>Eleutherodactylinae</taxon>
        <taxon>Eleutherodactylus</taxon>
        <taxon>Eleutherodactylus</taxon>
    </lineage>
</organism>
<evidence type="ECO:0000313" key="12">
    <source>
        <dbReference type="Proteomes" id="UP000770717"/>
    </source>
</evidence>
<dbReference type="InterPro" id="IPR045194">
    <property type="entry name" value="MGRN1/RNF157-like"/>
</dbReference>
<dbReference type="GO" id="GO:0061630">
    <property type="term" value="F:ubiquitin protein ligase activity"/>
    <property type="evidence" value="ECO:0007669"/>
    <property type="project" value="UniProtKB-UniRule"/>
</dbReference>
<dbReference type="EMBL" id="WNTK01000013">
    <property type="protein sequence ID" value="KAG9473690.1"/>
    <property type="molecule type" value="Genomic_DNA"/>
</dbReference>
<dbReference type="SUPFAM" id="SSF57850">
    <property type="entry name" value="RING/U-box"/>
    <property type="match status" value="1"/>
</dbReference>
<evidence type="ECO:0000256" key="2">
    <source>
        <dbReference type="ARBA" id="ARBA00022679"/>
    </source>
</evidence>
<feature type="compositionally biased region" description="Low complexity" evidence="9">
    <location>
        <begin position="347"/>
        <end position="364"/>
    </location>
</feature>
<protein>
    <recommendedName>
        <fullName evidence="8">E3 ubiquitin-protein ligase</fullName>
        <ecNumber evidence="8">2.3.2.27</ecNumber>
    </recommendedName>
    <alternativeName>
        <fullName evidence="8">RING-type E3 ubiquitin transferase</fullName>
    </alternativeName>
</protein>
<comment type="function">
    <text evidence="8">E3 ubiquitin ligase.</text>
</comment>
<keyword evidence="8" id="KW-0963">Cytoplasm</keyword>
<dbReference type="InterPro" id="IPR013083">
    <property type="entry name" value="Znf_RING/FYVE/PHD"/>
</dbReference>
<dbReference type="SMART" id="SM00184">
    <property type="entry name" value="RING"/>
    <property type="match status" value="1"/>
</dbReference>
<evidence type="ECO:0000313" key="11">
    <source>
        <dbReference type="EMBL" id="KAG9473690.1"/>
    </source>
</evidence>
<dbReference type="CDD" id="cd16817">
    <property type="entry name" value="mRING-HC-C3HC5_RNF157"/>
    <property type="match status" value="1"/>
</dbReference>
<dbReference type="GO" id="GO:0016567">
    <property type="term" value="P:protein ubiquitination"/>
    <property type="evidence" value="ECO:0007669"/>
    <property type="project" value="UniProtKB-UniRule"/>
</dbReference>
<proteinExistence type="predicted"/>
<feature type="region of interest" description="Disordered" evidence="9">
    <location>
        <begin position="268"/>
        <end position="452"/>
    </location>
</feature>